<evidence type="ECO:0000256" key="1">
    <source>
        <dbReference type="PROSITE-ProRule" id="PRU00285"/>
    </source>
</evidence>
<dbReference type="RefSeq" id="WP_274266011.1">
    <property type="nucleotide sequence ID" value="NZ_CP117880.1"/>
</dbReference>
<keyword evidence="5" id="KW-1185">Reference proteome</keyword>
<dbReference type="PROSITE" id="PS01031">
    <property type="entry name" value="SHSP"/>
    <property type="match status" value="1"/>
</dbReference>
<reference evidence="4 5" key="1">
    <citation type="submission" date="2023-02" db="EMBL/GenBank/DDBJ databases">
        <title>Genome sequence of Sphingobacterium sp. KACC 22765.</title>
        <authorList>
            <person name="Kim S."/>
            <person name="Heo J."/>
            <person name="Kwon S.-W."/>
        </authorList>
    </citation>
    <scope>NUCLEOTIDE SEQUENCE [LARGE SCALE GENOMIC DNA]</scope>
    <source>
        <strain evidence="4 5">KACC 22765</strain>
    </source>
</reference>
<evidence type="ECO:0000256" key="2">
    <source>
        <dbReference type="RuleBase" id="RU003616"/>
    </source>
</evidence>
<dbReference type="CDD" id="cd06464">
    <property type="entry name" value="ACD_sHsps-like"/>
    <property type="match status" value="1"/>
</dbReference>
<dbReference type="InterPro" id="IPR002068">
    <property type="entry name" value="A-crystallin/Hsp20_dom"/>
</dbReference>
<sequence>MYRKYSHTGTDQHNGAFCKSNFSEKFEKFRQHFFDEETGFPKRHQHAQQAGVAANIREQAAYFEIQLFAAGRKKDAFKIELQDNLLTISYEETMASQEASYIHQEYWPSAFRRTFQLNDEVLTETIHASFEDGVLTVIVPKDPAAAKTVKDVKID</sequence>
<comment type="similarity">
    <text evidence="1 2">Belongs to the small heat shock protein (HSP20) family.</text>
</comment>
<organism evidence="4 5">
    <name type="scientific">Sphingobacterium oryzagri</name>
    <dbReference type="NCBI Taxonomy" id="3025669"/>
    <lineage>
        <taxon>Bacteria</taxon>
        <taxon>Pseudomonadati</taxon>
        <taxon>Bacteroidota</taxon>
        <taxon>Sphingobacteriia</taxon>
        <taxon>Sphingobacteriales</taxon>
        <taxon>Sphingobacteriaceae</taxon>
        <taxon>Sphingobacterium</taxon>
    </lineage>
</organism>
<gene>
    <name evidence="4" type="ORF">PQ465_13305</name>
</gene>
<evidence type="ECO:0000259" key="3">
    <source>
        <dbReference type="PROSITE" id="PS01031"/>
    </source>
</evidence>
<proteinExistence type="inferred from homology"/>
<dbReference type="EMBL" id="CP117880">
    <property type="protein sequence ID" value="WDF67281.1"/>
    <property type="molecule type" value="Genomic_DNA"/>
</dbReference>
<name>A0ABY7WC90_9SPHI</name>
<feature type="domain" description="SHSP" evidence="3">
    <location>
        <begin position="45"/>
        <end position="155"/>
    </location>
</feature>
<dbReference type="Pfam" id="PF00011">
    <property type="entry name" value="HSP20"/>
    <property type="match status" value="1"/>
</dbReference>
<evidence type="ECO:0000313" key="5">
    <source>
        <dbReference type="Proteomes" id="UP001221558"/>
    </source>
</evidence>
<evidence type="ECO:0000313" key="4">
    <source>
        <dbReference type="EMBL" id="WDF67281.1"/>
    </source>
</evidence>
<dbReference type="Gene3D" id="2.60.40.790">
    <property type="match status" value="1"/>
</dbReference>
<dbReference type="PANTHER" id="PTHR11527">
    <property type="entry name" value="HEAT-SHOCK PROTEIN 20 FAMILY MEMBER"/>
    <property type="match status" value="1"/>
</dbReference>
<accession>A0ABY7WC90</accession>
<dbReference type="InterPro" id="IPR031107">
    <property type="entry name" value="Small_HSP"/>
</dbReference>
<protein>
    <submittedName>
        <fullName evidence="4">Hsp20/alpha crystallin family protein</fullName>
    </submittedName>
</protein>
<dbReference type="SUPFAM" id="SSF49764">
    <property type="entry name" value="HSP20-like chaperones"/>
    <property type="match status" value="1"/>
</dbReference>
<dbReference type="InterPro" id="IPR008978">
    <property type="entry name" value="HSP20-like_chaperone"/>
</dbReference>
<dbReference type="Proteomes" id="UP001221558">
    <property type="component" value="Chromosome"/>
</dbReference>